<protein>
    <submittedName>
        <fullName evidence="1">Uncharacterized protein</fullName>
    </submittedName>
</protein>
<evidence type="ECO:0000313" key="2">
    <source>
        <dbReference type="Proteomes" id="UP000054350"/>
    </source>
</evidence>
<reference evidence="1 2" key="1">
    <citation type="submission" date="2009-11" db="EMBL/GenBank/DDBJ databases">
        <title>Annotation of Allomyces macrogynus ATCC 38327.</title>
        <authorList>
            <consortium name="The Broad Institute Genome Sequencing Platform"/>
            <person name="Russ C."/>
            <person name="Cuomo C."/>
            <person name="Burger G."/>
            <person name="Gray M.W."/>
            <person name="Holland P.W.H."/>
            <person name="King N."/>
            <person name="Lang F.B.F."/>
            <person name="Roger A.J."/>
            <person name="Ruiz-Trillo I."/>
            <person name="Young S.K."/>
            <person name="Zeng Q."/>
            <person name="Gargeya S."/>
            <person name="Fitzgerald M."/>
            <person name="Haas B."/>
            <person name="Abouelleil A."/>
            <person name="Alvarado L."/>
            <person name="Arachchi H.M."/>
            <person name="Berlin A."/>
            <person name="Chapman S.B."/>
            <person name="Gearin G."/>
            <person name="Goldberg J."/>
            <person name="Griggs A."/>
            <person name="Gujja S."/>
            <person name="Hansen M."/>
            <person name="Heiman D."/>
            <person name="Howarth C."/>
            <person name="Larimer J."/>
            <person name="Lui A."/>
            <person name="MacDonald P.J.P."/>
            <person name="McCowen C."/>
            <person name="Montmayeur A."/>
            <person name="Murphy C."/>
            <person name="Neiman D."/>
            <person name="Pearson M."/>
            <person name="Priest M."/>
            <person name="Roberts A."/>
            <person name="Saif S."/>
            <person name="Shea T."/>
            <person name="Sisk P."/>
            <person name="Stolte C."/>
            <person name="Sykes S."/>
            <person name="Wortman J."/>
            <person name="Nusbaum C."/>
            <person name="Birren B."/>
        </authorList>
    </citation>
    <scope>NUCLEOTIDE SEQUENCE [LARGE SCALE GENOMIC DNA]</scope>
    <source>
        <strain evidence="1 2">ATCC 38327</strain>
    </source>
</reference>
<dbReference type="VEuPathDB" id="FungiDB:AMAG_16341"/>
<reference evidence="2" key="2">
    <citation type="submission" date="2009-11" db="EMBL/GenBank/DDBJ databases">
        <title>The Genome Sequence of Allomyces macrogynus strain ATCC 38327.</title>
        <authorList>
            <consortium name="The Broad Institute Genome Sequencing Platform"/>
            <person name="Russ C."/>
            <person name="Cuomo C."/>
            <person name="Shea T."/>
            <person name="Young S.K."/>
            <person name="Zeng Q."/>
            <person name="Koehrsen M."/>
            <person name="Haas B."/>
            <person name="Borodovsky M."/>
            <person name="Guigo R."/>
            <person name="Alvarado L."/>
            <person name="Berlin A."/>
            <person name="Borenstein D."/>
            <person name="Chen Z."/>
            <person name="Engels R."/>
            <person name="Freedman E."/>
            <person name="Gellesch M."/>
            <person name="Goldberg J."/>
            <person name="Griggs A."/>
            <person name="Gujja S."/>
            <person name="Heiman D."/>
            <person name="Hepburn T."/>
            <person name="Howarth C."/>
            <person name="Jen D."/>
            <person name="Larson L."/>
            <person name="Lewis B."/>
            <person name="Mehta T."/>
            <person name="Park D."/>
            <person name="Pearson M."/>
            <person name="Roberts A."/>
            <person name="Saif S."/>
            <person name="Shenoy N."/>
            <person name="Sisk P."/>
            <person name="Stolte C."/>
            <person name="Sykes S."/>
            <person name="Walk T."/>
            <person name="White J."/>
            <person name="Yandava C."/>
            <person name="Burger G."/>
            <person name="Gray M.W."/>
            <person name="Holland P.W.H."/>
            <person name="King N."/>
            <person name="Lang F.B.F."/>
            <person name="Roger A.J."/>
            <person name="Ruiz-Trillo I."/>
            <person name="Lander E."/>
            <person name="Nusbaum C."/>
        </authorList>
    </citation>
    <scope>NUCLEOTIDE SEQUENCE [LARGE SCALE GENOMIC DNA]</scope>
    <source>
        <strain evidence="2">ATCC 38327</strain>
    </source>
</reference>
<proteinExistence type="predicted"/>
<dbReference type="AlphaFoldDB" id="A0A0L0TAY8"/>
<accession>A0A0L0TAY8</accession>
<organism evidence="1 2">
    <name type="scientific">Allomyces macrogynus (strain ATCC 38327)</name>
    <name type="common">Allomyces javanicus var. macrogynus</name>
    <dbReference type="NCBI Taxonomy" id="578462"/>
    <lineage>
        <taxon>Eukaryota</taxon>
        <taxon>Fungi</taxon>
        <taxon>Fungi incertae sedis</taxon>
        <taxon>Blastocladiomycota</taxon>
        <taxon>Blastocladiomycetes</taxon>
        <taxon>Blastocladiales</taxon>
        <taxon>Blastocladiaceae</taxon>
        <taxon>Allomyces</taxon>
    </lineage>
</organism>
<dbReference type="EMBL" id="GG745375">
    <property type="protein sequence ID" value="KNE71917.1"/>
    <property type="molecule type" value="Genomic_DNA"/>
</dbReference>
<keyword evidence="2" id="KW-1185">Reference proteome</keyword>
<evidence type="ECO:0000313" key="1">
    <source>
        <dbReference type="EMBL" id="KNE71917.1"/>
    </source>
</evidence>
<gene>
    <name evidence="1" type="ORF">AMAG_16341</name>
</gene>
<name>A0A0L0TAY8_ALLM3</name>
<dbReference type="Proteomes" id="UP000054350">
    <property type="component" value="Unassembled WGS sequence"/>
</dbReference>
<sequence>MPEAVVVPAAPDEALAAHTAVLKAVKDGDEANKDALNKFVDAIGTETAEIVSRDALLAHTLLLSIFYHKLRDGDNETKDVYVASILTRRF</sequence>